<dbReference type="SUPFAM" id="SSF51445">
    <property type="entry name" value="(Trans)glycosidases"/>
    <property type="match status" value="1"/>
</dbReference>
<dbReference type="OrthoDB" id="9971853at2759"/>
<evidence type="ECO:0000259" key="5">
    <source>
        <dbReference type="Pfam" id="PF00150"/>
    </source>
</evidence>
<dbReference type="FunFam" id="3.20.20.80:FF:000131">
    <property type="entry name" value="Glycoside hydrolase superfamily"/>
    <property type="match status" value="1"/>
</dbReference>
<keyword evidence="2" id="KW-0378">Hydrolase</keyword>
<feature type="region of interest" description="Disordered" evidence="4">
    <location>
        <begin position="576"/>
        <end position="599"/>
    </location>
</feature>
<organism evidence="7 8">
    <name type="scientific">Polytolypa hystricis (strain UAMH7299)</name>
    <dbReference type="NCBI Taxonomy" id="1447883"/>
    <lineage>
        <taxon>Eukaryota</taxon>
        <taxon>Fungi</taxon>
        <taxon>Dikarya</taxon>
        <taxon>Ascomycota</taxon>
        <taxon>Pezizomycotina</taxon>
        <taxon>Eurotiomycetes</taxon>
        <taxon>Eurotiomycetidae</taxon>
        <taxon>Onygenales</taxon>
        <taxon>Onygenales incertae sedis</taxon>
        <taxon>Polytolypa</taxon>
    </lineage>
</organism>
<dbReference type="PANTHER" id="PTHR31308">
    <property type="match status" value="1"/>
</dbReference>
<accession>A0A2B7YS55</accession>
<gene>
    <name evidence="7" type="ORF">AJ80_02071</name>
</gene>
<evidence type="ECO:0008006" key="9">
    <source>
        <dbReference type="Google" id="ProtNLM"/>
    </source>
</evidence>
<feature type="domain" description="Glycoside hydrolase family 5" evidence="5">
    <location>
        <begin position="68"/>
        <end position="129"/>
    </location>
</feature>
<evidence type="ECO:0000256" key="1">
    <source>
        <dbReference type="ARBA" id="ARBA00005641"/>
    </source>
</evidence>
<dbReference type="InterPro" id="IPR001547">
    <property type="entry name" value="Glyco_hydro_5"/>
</dbReference>
<dbReference type="InterPro" id="IPR017853">
    <property type="entry name" value="GH"/>
</dbReference>
<dbReference type="Pfam" id="PF00150">
    <property type="entry name" value="Cellulase"/>
    <property type="match status" value="1"/>
</dbReference>
<keyword evidence="8" id="KW-1185">Reference proteome</keyword>
<dbReference type="Proteomes" id="UP000224634">
    <property type="component" value="Unassembled WGS sequence"/>
</dbReference>
<evidence type="ECO:0000256" key="3">
    <source>
        <dbReference type="ARBA" id="ARBA00023295"/>
    </source>
</evidence>
<protein>
    <recommendedName>
        <fullName evidence="9">Glycosyl hydrolase</fullName>
    </recommendedName>
</protein>
<dbReference type="AlphaFoldDB" id="A0A2B7YS55"/>
<evidence type="ECO:0000313" key="7">
    <source>
        <dbReference type="EMBL" id="PGH23823.1"/>
    </source>
</evidence>
<feature type="domain" description="Glycoside hydrolase family 5 C-terminal" evidence="6">
    <location>
        <begin position="641"/>
        <end position="730"/>
    </location>
</feature>
<dbReference type="EMBL" id="PDNA01000019">
    <property type="protein sequence ID" value="PGH23823.1"/>
    <property type="molecule type" value="Genomic_DNA"/>
</dbReference>
<sequence>MTSLRLRVEGSTFRDQQNREVTLRGINIDATAKYPKRPNQPSYIPDNFYDGDNVSFVGRPFELDDAAVHFDRLKRWGYNTLRYIFTWEAIEHSGPGKYDEEWIDFTIETLKIAKKYGFYVFMDPHQDVWSRHSGGSGAPMWTLYAMGFNPANFNITQGALVHNTYPDPENFPKMIWGTNYARVVCQTIFTFFYAGKDFAPKAIINGKNIQDFLQDHFIAACKHLAWRIHEAGWLENDVVIGWESMNEGSRGLVGYQDLSLVPSEQKLQLGTSPTAFQAMLTGSGRPCELPTWAFGSFGPYQTGRELVDPKGESVWLPADYDDSQYGWKRDPGWKLGECIWAQHGVWDPSTDTLLKKDYFARDPKNGEQLDYEGFTNQYFMAHYRKFRNEIRSAHSDSIMFCQPPVMEIPPTIKGTVDDDPNMVHAVHYYDGLTLMRKHWQVFSILFAMTIANKLQEPFKIGETAIRNCIRDQLRFLRDESFKLMGNHPLVLTEIGIPYDMDDKHAYKTGDFGSQVSAMDAHHFALEGSGTNGFTLWTYMSENNHKWGDQWNGEDLSLYSTEDLEFPTRGSLALVDNSRNQSSTSLDRNSPSFSLSRSNTLTQVSPDNVKSALKTPSIAAQSESAFALSDKPGYRAAEAFIRPSPIVTHGNVTQYGFDLKNCSFTLSLTADSSTPEAAPTIIYLPEYHYPSTYTEVLVSGGKWVIDVQEVGSGTVQLLKWWHAEGDQNIKVNGVKRKPGALVPDTSEDEGYLEQCQRNVCAVM</sequence>
<dbReference type="InterPro" id="IPR041036">
    <property type="entry name" value="GH5_C"/>
</dbReference>
<evidence type="ECO:0000256" key="4">
    <source>
        <dbReference type="SAM" id="MobiDB-lite"/>
    </source>
</evidence>
<dbReference type="Pfam" id="PF18564">
    <property type="entry name" value="Glyco_hydro_5_C"/>
    <property type="match status" value="1"/>
</dbReference>
<proteinExistence type="inferred from homology"/>
<dbReference type="InterPro" id="IPR013780">
    <property type="entry name" value="Glyco_hydro_b"/>
</dbReference>
<dbReference type="InterPro" id="IPR052066">
    <property type="entry name" value="Glycosphingolipid_Hydrolases"/>
</dbReference>
<dbReference type="Gene3D" id="3.20.20.80">
    <property type="entry name" value="Glycosidases"/>
    <property type="match status" value="2"/>
</dbReference>
<keyword evidence="3" id="KW-0326">Glycosidase</keyword>
<evidence type="ECO:0000313" key="8">
    <source>
        <dbReference type="Proteomes" id="UP000224634"/>
    </source>
</evidence>
<evidence type="ECO:0000256" key="2">
    <source>
        <dbReference type="ARBA" id="ARBA00022801"/>
    </source>
</evidence>
<comment type="similarity">
    <text evidence="1">Belongs to the glycosyl hydrolase 5 (cellulase A) family.</text>
</comment>
<comment type="caution">
    <text evidence="7">The sequence shown here is derived from an EMBL/GenBank/DDBJ whole genome shotgun (WGS) entry which is preliminary data.</text>
</comment>
<reference evidence="7 8" key="1">
    <citation type="submission" date="2017-10" db="EMBL/GenBank/DDBJ databases">
        <title>Comparative genomics in systemic dimorphic fungi from Ajellomycetaceae.</title>
        <authorList>
            <person name="Munoz J.F."/>
            <person name="Mcewen J.G."/>
            <person name="Clay O.K."/>
            <person name="Cuomo C.A."/>
        </authorList>
    </citation>
    <scope>NUCLEOTIDE SEQUENCE [LARGE SCALE GENOMIC DNA]</scope>
    <source>
        <strain evidence="7 8">UAMH7299</strain>
    </source>
</reference>
<dbReference type="GO" id="GO:0050295">
    <property type="term" value="F:steryl-beta-glucosidase activity"/>
    <property type="evidence" value="ECO:0007669"/>
    <property type="project" value="TreeGrafter"/>
</dbReference>
<dbReference type="GO" id="GO:1904462">
    <property type="term" value="P:ergosteryl 3-beta-D-glucoside catabolic process"/>
    <property type="evidence" value="ECO:0007669"/>
    <property type="project" value="TreeGrafter"/>
</dbReference>
<name>A0A2B7YS55_POLH7</name>
<dbReference type="STRING" id="1447883.A0A2B7YS55"/>
<dbReference type="Gene3D" id="2.60.40.1180">
    <property type="entry name" value="Golgi alpha-mannosidase II"/>
    <property type="match status" value="1"/>
</dbReference>
<dbReference type="PANTHER" id="PTHR31308:SF5">
    <property type="entry name" value="ERGOSTERYL-BETA-GLUCOSIDASE"/>
    <property type="match status" value="1"/>
</dbReference>
<evidence type="ECO:0000259" key="6">
    <source>
        <dbReference type="Pfam" id="PF18564"/>
    </source>
</evidence>
<dbReference type="GO" id="GO:0000272">
    <property type="term" value="P:polysaccharide catabolic process"/>
    <property type="evidence" value="ECO:0007669"/>
    <property type="project" value="InterPro"/>
</dbReference>